<feature type="transmembrane region" description="Helical" evidence="1">
    <location>
        <begin position="72"/>
        <end position="91"/>
    </location>
</feature>
<gene>
    <name evidence="2" type="ORF">GW587_01555</name>
</gene>
<proteinExistence type="predicted"/>
<name>A0ABX0FE57_9BURK</name>
<dbReference type="EMBL" id="JAADJT010000001">
    <property type="protein sequence ID" value="NGZ82943.1"/>
    <property type="molecule type" value="Genomic_DNA"/>
</dbReference>
<dbReference type="RefSeq" id="WP_166097748.1">
    <property type="nucleotide sequence ID" value="NZ_JAADJT010000001.1"/>
</dbReference>
<sequence>MDNEVAACIHHLEERFKELKEYLEKHYASKAELLKFREDVAVQFGQVQVRIAQVHTEIAQVHVHMAKLETTLIKWFIATAIAIAGGSFGIARYCH</sequence>
<keyword evidence="1" id="KW-0812">Transmembrane</keyword>
<evidence type="ECO:0008006" key="4">
    <source>
        <dbReference type="Google" id="ProtNLM"/>
    </source>
</evidence>
<protein>
    <recommendedName>
        <fullName evidence="4">DUF1640 domain-containing protein</fullName>
    </recommendedName>
</protein>
<keyword evidence="3" id="KW-1185">Reference proteome</keyword>
<comment type="caution">
    <text evidence="2">The sequence shown here is derived from an EMBL/GenBank/DDBJ whole genome shotgun (WGS) entry which is preliminary data.</text>
</comment>
<accession>A0ABX0FE57</accession>
<organism evidence="2 3">
    <name type="scientific">Duganella aceris</name>
    <dbReference type="NCBI Taxonomy" id="2703883"/>
    <lineage>
        <taxon>Bacteria</taxon>
        <taxon>Pseudomonadati</taxon>
        <taxon>Pseudomonadota</taxon>
        <taxon>Betaproteobacteria</taxon>
        <taxon>Burkholderiales</taxon>
        <taxon>Oxalobacteraceae</taxon>
        <taxon>Telluria group</taxon>
        <taxon>Duganella</taxon>
    </lineage>
</organism>
<evidence type="ECO:0000313" key="3">
    <source>
        <dbReference type="Proteomes" id="UP000666369"/>
    </source>
</evidence>
<reference evidence="2 3" key="1">
    <citation type="submission" date="2020-01" db="EMBL/GenBank/DDBJ databases">
        <authorList>
            <person name="Lee S.D."/>
        </authorList>
    </citation>
    <scope>NUCLEOTIDE SEQUENCE [LARGE SCALE GENOMIC DNA]</scope>
    <source>
        <strain evidence="2 3">SAP-35</strain>
    </source>
</reference>
<keyword evidence="1" id="KW-0472">Membrane</keyword>
<reference evidence="3" key="2">
    <citation type="submission" date="2023-07" db="EMBL/GenBank/DDBJ databases">
        <title>Duganella aceri sp. nov., isolated from tree sap.</title>
        <authorList>
            <person name="Kim I.S."/>
        </authorList>
    </citation>
    <scope>NUCLEOTIDE SEQUENCE [LARGE SCALE GENOMIC DNA]</scope>
    <source>
        <strain evidence="3">SAP-35</strain>
    </source>
</reference>
<evidence type="ECO:0000256" key="1">
    <source>
        <dbReference type="SAM" id="Phobius"/>
    </source>
</evidence>
<keyword evidence="1" id="KW-1133">Transmembrane helix</keyword>
<dbReference type="Proteomes" id="UP000666369">
    <property type="component" value="Unassembled WGS sequence"/>
</dbReference>
<evidence type="ECO:0000313" key="2">
    <source>
        <dbReference type="EMBL" id="NGZ82943.1"/>
    </source>
</evidence>